<accession>A0A4S8S0H5</accession>
<evidence type="ECO:0000313" key="2">
    <source>
        <dbReference type="EMBL" id="THV64362.1"/>
    </source>
</evidence>
<dbReference type="EMBL" id="QZAF01000873">
    <property type="protein sequence ID" value="THV64362.1"/>
    <property type="molecule type" value="Genomic_DNA"/>
</dbReference>
<feature type="region of interest" description="Disordered" evidence="1">
    <location>
        <begin position="1"/>
        <end position="55"/>
    </location>
</feature>
<gene>
    <name evidence="2" type="ORF">D6D28_09967</name>
</gene>
<feature type="compositionally biased region" description="Polar residues" evidence="1">
    <location>
        <begin position="138"/>
        <end position="149"/>
    </location>
</feature>
<protein>
    <submittedName>
        <fullName evidence="2">Uncharacterized protein</fullName>
    </submittedName>
</protein>
<feature type="compositionally biased region" description="Acidic residues" evidence="1">
    <location>
        <begin position="97"/>
        <end position="109"/>
    </location>
</feature>
<name>A0A4S8S0H5_AURPU</name>
<dbReference type="Proteomes" id="UP000304951">
    <property type="component" value="Unassembled WGS sequence"/>
</dbReference>
<comment type="caution">
    <text evidence="2">The sequence shown here is derived from an EMBL/GenBank/DDBJ whole genome shotgun (WGS) entry which is preliminary data.</text>
</comment>
<proteinExistence type="predicted"/>
<reference evidence="2 3" key="1">
    <citation type="submission" date="2018-10" db="EMBL/GenBank/DDBJ databases">
        <title>Fifty Aureobasidium pullulans genomes reveal a recombining polyextremotolerant generalist.</title>
        <authorList>
            <person name="Gostincar C."/>
            <person name="Turk M."/>
            <person name="Zajc J."/>
            <person name="Gunde-Cimerman N."/>
        </authorList>
    </citation>
    <scope>NUCLEOTIDE SEQUENCE [LARGE SCALE GENOMIC DNA]</scope>
    <source>
        <strain evidence="2 3">EXF-11900</strain>
    </source>
</reference>
<evidence type="ECO:0000313" key="3">
    <source>
        <dbReference type="Proteomes" id="UP000304951"/>
    </source>
</evidence>
<feature type="compositionally biased region" description="Polar residues" evidence="1">
    <location>
        <begin position="82"/>
        <end position="95"/>
    </location>
</feature>
<feature type="compositionally biased region" description="Basic residues" evidence="1">
    <location>
        <begin position="22"/>
        <end position="35"/>
    </location>
</feature>
<evidence type="ECO:0000256" key="1">
    <source>
        <dbReference type="SAM" id="MobiDB-lite"/>
    </source>
</evidence>
<organism evidence="2 3">
    <name type="scientific">Aureobasidium pullulans</name>
    <name type="common">Black yeast</name>
    <name type="synonym">Pullularia pullulans</name>
    <dbReference type="NCBI Taxonomy" id="5580"/>
    <lineage>
        <taxon>Eukaryota</taxon>
        <taxon>Fungi</taxon>
        <taxon>Dikarya</taxon>
        <taxon>Ascomycota</taxon>
        <taxon>Pezizomycotina</taxon>
        <taxon>Dothideomycetes</taxon>
        <taxon>Dothideomycetidae</taxon>
        <taxon>Dothideales</taxon>
        <taxon>Saccotheciaceae</taxon>
        <taxon>Aureobasidium</taxon>
    </lineage>
</organism>
<feature type="compositionally biased region" description="Basic and acidic residues" evidence="1">
    <location>
        <begin position="40"/>
        <end position="55"/>
    </location>
</feature>
<dbReference type="AlphaFoldDB" id="A0A4S8S0H5"/>
<feature type="region of interest" description="Disordered" evidence="1">
    <location>
        <begin position="82"/>
        <end position="149"/>
    </location>
</feature>
<sequence length="392" mass="43451">MISTSAPKFISLHDEGLLRQQATKKTKRRSRKSKASSKNAVKEEEPEDVARDVLDDVVKADTSSVDILDSSAEGCTAQQQSWSCQHSGPSTSCAPSDSEDLSGDPEDSTESSSVTDSPRRMPGSYPTLDNIAHAPLSRTASNRSENYQTPSRLRDSLKSYCSSVHAHLHANKFLPNDLFPTGNLVEGTHKVHLNDGTVYEPDAHISFLGAEVPAVIFNICWNDIYEKRLKQLITAMMQTNGRLRCAILISLRKGQQSEVEAIEGLIQADKVTVTVLKLYESDDGETHVLQSVYDNLEISSNSTETVLVEWRDLTPAPWPHANLTVPSCEIPLAPIAELGKDKRGGKEPEQDFEVWNVPDRSVKLSPRLYAFYNALPRQMVDTLKKWMPSLGF</sequence>